<dbReference type="AlphaFoldDB" id="A0A1M7J6D2"/>
<proteinExistence type="predicted"/>
<keyword evidence="1" id="KW-0812">Transmembrane</keyword>
<feature type="transmembrane region" description="Helical" evidence="1">
    <location>
        <begin position="39"/>
        <end position="56"/>
    </location>
</feature>
<protein>
    <recommendedName>
        <fullName evidence="4">Zn-finger containing protein</fullName>
    </recommendedName>
</protein>
<dbReference type="OrthoDB" id="3174166at2"/>
<dbReference type="Proteomes" id="UP000184038">
    <property type="component" value="Unassembled WGS sequence"/>
</dbReference>
<dbReference type="RefSeq" id="WP_073287416.1">
    <property type="nucleotide sequence ID" value="NZ_FRCP01000010.1"/>
</dbReference>
<keyword evidence="1" id="KW-0472">Membrane</keyword>
<reference evidence="2 3" key="1">
    <citation type="submission" date="2016-11" db="EMBL/GenBank/DDBJ databases">
        <authorList>
            <person name="Jaros S."/>
            <person name="Januszkiewicz K."/>
            <person name="Wedrychowicz H."/>
        </authorList>
    </citation>
    <scope>NUCLEOTIDE SEQUENCE [LARGE SCALE GENOMIC DNA]</scope>
    <source>
        <strain evidence="2 3">DSM 15930</strain>
    </source>
</reference>
<sequence>MNWLRRVMIGRYGVDQLSIALLVISVILTIVGIFPKTHVLSTLALIPLLLCYFRTFSKNTRKRYEENQKFLSFWNPIRNTFTKRVERSKDKTHRFFKCPKCSKTVRVPKGKGKICITCPICKEEFIRKS</sequence>
<evidence type="ECO:0000313" key="3">
    <source>
        <dbReference type="Proteomes" id="UP000184038"/>
    </source>
</evidence>
<gene>
    <name evidence="2" type="ORF">SAMN02746066_02164</name>
</gene>
<keyword evidence="3" id="KW-1185">Reference proteome</keyword>
<accession>A0A1M7J6D2</accession>
<name>A0A1M7J6D2_9FIRM</name>
<organism evidence="2 3">
    <name type="scientific">Anaerosporobacter mobilis DSM 15930</name>
    <dbReference type="NCBI Taxonomy" id="1120996"/>
    <lineage>
        <taxon>Bacteria</taxon>
        <taxon>Bacillati</taxon>
        <taxon>Bacillota</taxon>
        <taxon>Clostridia</taxon>
        <taxon>Lachnospirales</taxon>
        <taxon>Lachnospiraceae</taxon>
        <taxon>Anaerosporobacter</taxon>
    </lineage>
</organism>
<dbReference type="STRING" id="1120996.SAMN02746066_02164"/>
<keyword evidence="1" id="KW-1133">Transmembrane helix</keyword>
<evidence type="ECO:0008006" key="4">
    <source>
        <dbReference type="Google" id="ProtNLM"/>
    </source>
</evidence>
<evidence type="ECO:0000256" key="1">
    <source>
        <dbReference type="SAM" id="Phobius"/>
    </source>
</evidence>
<feature type="transmembrane region" description="Helical" evidence="1">
    <location>
        <begin position="12"/>
        <end position="33"/>
    </location>
</feature>
<dbReference type="EMBL" id="FRCP01000010">
    <property type="protein sequence ID" value="SHM48451.1"/>
    <property type="molecule type" value="Genomic_DNA"/>
</dbReference>
<evidence type="ECO:0000313" key="2">
    <source>
        <dbReference type="EMBL" id="SHM48451.1"/>
    </source>
</evidence>